<sequence length="829" mass="93697">MAGTTIVVSSNDGLPDKICSKCCTSLEKAYLLRTIAERSDKILRKALVKAHENVPTKKIAFDSFTDIKSEIAPLTIKSEPKWEMEIEVLDNASAPKTMESLDGKDIVIANTVIRKVEPNSDEPKKEAEYLDDDFFQDDDDDDYVPPKEKQKTKFKKPKLSDIRVFKEKKKTIVRKLKVLTKIMDETNGASSDDSPPILLKRPKDATILKVHPNYKSRSSSDSVTRIVRRDKPVRMVRTAKPVVKQREKMVCPVCGILTFTLGNHIATHQEKKRYSCSQCTRRSTARARGRPAQCRTCTRRPRPLLALRAPPPLPLCRTTRPLGASRGPRARPASLLLLACWLAVVAAELACPPESPPQPPCASCRSYESAREHSLRVIRESLLAKLGFTQAPNTTGRELPRVPPDLMQRFERRAPPSEQADAPAPPRTFVTHTEQDDFLARTDNVLNIRKQPTNQRNFFKRNEPKKIVAPKGLYIFGSVGGGKTMLMDLFYETVPIKEKLRVHFNSFMLNVHARIHELKIKSGKGASSFRDEGSKPYDPIPPVAADITQESWLICFDEFQVTDIGDAMILKRLFTQLFDNGCVVVATSNRKPDDLYKNGLQRSNFLPFIPVLKAHCNVSQLDSGIDYRLRGMGTKYSKYFINSELTTENNVVDNLFKFLVSKETDTVRPIVINIMGRNVKFAKSCGRVLDSTFEELCDRPIGASDYLVISKTFHTVFIRNIPRLSISTHRSQLRRFITLIDTLYDSRVRVVITADCEPKDLLNTGDVGTTLGDADRALMDDLKITKHCEDAKAAIFTGEEEMFACDRCVSRLMEMQTEEYWAKWGKHLD</sequence>
<dbReference type="Proteomes" id="UP001064048">
    <property type="component" value="Chromosome 12"/>
</dbReference>
<dbReference type="EMBL" id="CM046112">
    <property type="protein sequence ID" value="KAI8428810.1"/>
    <property type="molecule type" value="Genomic_DNA"/>
</dbReference>
<name>A0ACC0JXY6_CHOFU</name>
<reference evidence="1 2" key="1">
    <citation type="journal article" date="2022" name="Genome Biol. Evol.">
        <title>The Spruce Budworm Genome: Reconstructing the Evolutionary History of Antifreeze Proteins.</title>
        <authorList>
            <person name="Beliveau C."/>
            <person name="Gagne P."/>
            <person name="Picq S."/>
            <person name="Vernygora O."/>
            <person name="Keeling C.I."/>
            <person name="Pinkney K."/>
            <person name="Doucet D."/>
            <person name="Wen F."/>
            <person name="Johnston J.S."/>
            <person name="Maaroufi H."/>
            <person name="Boyle B."/>
            <person name="Laroche J."/>
            <person name="Dewar K."/>
            <person name="Juretic N."/>
            <person name="Blackburn G."/>
            <person name="Nisole A."/>
            <person name="Brunet B."/>
            <person name="Brandao M."/>
            <person name="Lumley L."/>
            <person name="Duan J."/>
            <person name="Quan G."/>
            <person name="Lucarotti C.J."/>
            <person name="Roe A.D."/>
            <person name="Sperling F.A.H."/>
            <person name="Levesque R.C."/>
            <person name="Cusson M."/>
        </authorList>
    </citation>
    <scope>NUCLEOTIDE SEQUENCE [LARGE SCALE GENOMIC DNA]</scope>
    <source>
        <strain evidence="1">Glfc:IPQL:Cfum</strain>
    </source>
</reference>
<evidence type="ECO:0000313" key="2">
    <source>
        <dbReference type="Proteomes" id="UP001064048"/>
    </source>
</evidence>
<comment type="caution">
    <text evidence="1">The sequence shown here is derived from an EMBL/GenBank/DDBJ whole genome shotgun (WGS) entry which is preliminary data.</text>
</comment>
<keyword evidence="2" id="KW-1185">Reference proteome</keyword>
<organism evidence="1 2">
    <name type="scientific">Choristoneura fumiferana</name>
    <name type="common">Spruce budworm moth</name>
    <name type="synonym">Archips fumiferana</name>
    <dbReference type="NCBI Taxonomy" id="7141"/>
    <lineage>
        <taxon>Eukaryota</taxon>
        <taxon>Metazoa</taxon>
        <taxon>Ecdysozoa</taxon>
        <taxon>Arthropoda</taxon>
        <taxon>Hexapoda</taxon>
        <taxon>Insecta</taxon>
        <taxon>Pterygota</taxon>
        <taxon>Neoptera</taxon>
        <taxon>Endopterygota</taxon>
        <taxon>Lepidoptera</taxon>
        <taxon>Glossata</taxon>
        <taxon>Ditrysia</taxon>
        <taxon>Tortricoidea</taxon>
        <taxon>Tortricidae</taxon>
        <taxon>Tortricinae</taxon>
        <taxon>Choristoneura</taxon>
    </lineage>
</organism>
<gene>
    <name evidence="1" type="ORF">MSG28_007474</name>
</gene>
<accession>A0ACC0JXY6</accession>
<protein>
    <submittedName>
        <fullName evidence="1">Uncharacterized protein</fullName>
    </submittedName>
</protein>
<evidence type="ECO:0000313" key="1">
    <source>
        <dbReference type="EMBL" id="KAI8428810.1"/>
    </source>
</evidence>
<proteinExistence type="predicted"/>